<organism evidence="3 4">
    <name type="scientific">Fulvimarina endophytica</name>
    <dbReference type="NCBI Taxonomy" id="2293836"/>
    <lineage>
        <taxon>Bacteria</taxon>
        <taxon>Pseudomonadati</taxon>
        <taxon>Pseudomonadota</taxon>
        <taxon>Alphaproteobacteria</taxon>
        <taxon>Hyphomicrobiales</taxon>
        <taxon>Aurantimonadaceae</taxon>
        <taxon>Fulvimarina</taxon>
    </lineage>
</organism>
<comment type="caution">
    <text evidence="3">The sequence shown here is derived from an EMBL/GenBank/DDBJ whole genome shotgun (WGS) entry which is preliminary data.</text>
</comment>
<sequence>MSGATMEESDVEKDVREAGAAEKKQESEMSFALPNAIGDRLKAYYDDVASAPVPDRFLSLLEQLDRAEEKKKQKSDGEEVE</sequence>
<accession>A0A371XAL4</accession>
<dbReference type="Pfam" id="PF18557">
    <property type="entry name" value="NepR"/>
    <property type="match status" value="1"/>
</dbReference>
<feature type="domain" description="Anti-sigma factor NepR" evidence="2">
    <location>
        <begin position="36"/>
        <end position="68"/>
    </location>
</feature>
<evidence type="ECO:0000313" key="4">
    <source>
        <dbReference type="Proteomes" id="UP000264310"/>
    </source>
</evidence>
<evidence type="ECO:0000259" key="2">
    <source>
        <dbReference type="Pfam" id="PF18557"/>
    </source>
</evidence>
<reference evidence="3 4" key="1">
    <citation type="submission" date="2018-08" db="EMBL/GenBank/DDBJ databases">
        <title>Fulvimarina sp. 85, whole genome shotgun sequence.</title>
        <authorList>
            <person name="Tuo L."/>
        </authorList>
    </citation>
    <scope>NUCLEOTIDE SEQUENCE [LARGE SCALE GENOMIC DNA]</scope>
    <source>
        <strain evidence="3 4">85</strain>
    </source>
</reference>
<keyword evidence="4" id="KW-1185">Reference proteome</keyword>
<dbReference type="Proteomes" id="UP000264310">
    <property type="component" value="Unassembled WGS sequence"/>
</dbReference>
<evidence type="ECO:0000313" key="3">
    <source>
        <dbReference type="EMBL" id="RFC66275.1"/>
    </source>
</evidence>
<dbReference type="InterPro" id="IPR041649">
    <property type="entry name" value="NepR"/>
</dbReference>
<dbReference type="EMBL" id="QURL01000001">
    <property type="protein sequence ID" value="RFC66275.1"/>
    <property type="molecule type" value="Genomic_DNA"/>
</dbReference>
<name>A0A371XAL4_9HYPH</name>
<protein>
    <recommendedName>
        <fullName evidence="2">Anti-sigma factor NepR domain-containing protein</fullName>
    </recommendedName>
</protein>
<gene>
    <name evidence="3" type="ORF">DYI37_02155</name>
</gene>
<feature type="region of interest" description="Disordered" evidence="1">
    <location>
        <begin position="1"/>
        <end position="30"/>
    </location>
</feature>
<proteinExistence type="predicted"/>
<feature type="compositionally biased region" description="Basic and acidic residues" evidence="1">
    <location>
        <begin position="12"/>
        <end position="27"/>
    </location>
</feature>
<dbReference type="AlphaFoldDB" id="A0A371XAL4"/>
<evidence type="ECO:0000256" key="1">
    <source>
        <dbReference type="SAM" id="MobiDB-lite"/>
    </source>
</evidence>